<organism evidence="3 4">
    <name type="scientific">Massilia glaciei</name>
    <dbReference type="NCBI Taxonomy" id="1524097"/>
    <lineage>
        <taxon>Bacteria</taxon>
        <taxon>Pseudomonadati</taxon>
        <taxon>Pseudomonadota</taxon>
        <taxon>Betaproteobacteria</taxon>
        <taxon>Burkholderiales</taxon>
        <taxon>Oxalobacteraceae</taxon>
        <taxon>Telluria group</taxon>
        <taxon>Massilia</taxon>
    </lineage>
</organism>
<dbReference type="Proteomes" id="UP000241421">
    <property type="component" value="Unassembled WGS sequence"/>
</dbReference>
<dbReference type="RefSeq" id="WP_106755753.1">
    <property type="nucleotide sequence ID" value="NZ_PXWF02000021.1"/>
</dbReference>
<name>A0A2U2I6U9_9BURK</name>
<feature type="compositionally biased region" description="Basic and acidic residues" evidence="1">
    <location>
        <begin position="345"/>
        <end position="355"/>
    </location>
</feature>
<reference evidence="3 4" key="1">
    <citation type="submission" date="2018-04" db="EMBL/GenBank/DDBJ databases">
        <title>Massilia violaceinigra sp. nov., a novel purple-pigmented bacterium isolated from Tianshan glacier, Xinjiang, China.</title>
        <authorList>
            <person name="Wang H."/>
        </authorList>
    </citation>
    <scope>NUCLEOTIDE SEQUENCE [LARGE SCALE GENOMIC DNA]</scope>
    <source>
        <strain evidence="3 4">B448-2</strain>
    </source>
</reference>
<accession>A0A2U2I6U9</accession>
<dbReference type="AlphaFoldDB" id="A0A2U2I6U9"/>
<protein>
    <recommendedName>
        <fullName evidence="5">Cell adhesion domain-containing protein</fullName>
    </recommendedName>
</protein>
<comment type="caution">
    <text evidence="3">The sequence shown here is derived from an EMBL/GenBank/DDBJ whole genome shotgun (WGS) entry which is preliminary data.</text>
</comment>
<evidence type="ECO:0000313" key="4">
    <source>
        <dbReference type="Proteomes" id="UP000241421"/>
    </source>
</evidence>
<feature type="signal peptide" evidence="2">
    <location>
        <begin position="1"/>
        <end position="23"/>
    </location>
</feature>
<evidence type="ECO:0000256" key="2">
    <source>
        <dbReference type="SAM" id="SignalP"/>
    </source>
</evidence>
<dbReference type="InterPro" id="IPR029058">
    <property type="entry name" value="AB_hydrolase_fold"/>
</dbReference>
<evidence type="ECO:0008006" key="5">
    <source>
        <dbReference type="Google" id="ProtNLM"/>
    </source>
</evidence>
<gene>
    <name evidence="3" type="ORF">C7C56_001575</name>
</gene>
<dbReference type="EMBL" id="PXWF02000021">
    <property type="protein sequence ID" value="PWF55494.1"/>
    <property type="molecule type" value="Genomic_DNA"/>
</dbReference>
<keyword evidence="4" id="KW-1185">Reference proteome</keyword>
<dbReference type="SUPFAM" id="SSF53474">
    <property type="entry name" value="alpha/beta-Hydrolases"/>
    <property type="match status" value="1"/>
</dbReference>
<sequence>MKRIFCKALVLLSVSLSAASAVAADRALFDNLDYGVYWFGNQTTSQKAVPGVANPYYGGVRPTVIYVHGWQRDKTPLLYRETFDRSSESGIAQDLTAPWKRDGWNTGIFYWNQFADEGDVKDAEAKIWTTAGNTGMRWRKADGSYVSGQVTQTAAQLMLASYASAMAGYTGNNIRLVGHSLGSQMVVVTAKLISDAVDRGELAANLRPNRVVLLDPAFIGDSRSWLNNGTTGQAGLAIVQQLRAKGVIFESLATSVVASAADIKTIMNETAYRELKPWYFGGLDLVGKHMAAVWTYWWEYGFAPRPLFGSGLPAASASSSNAAIGTHMNSANKMVHDQGAWTKTPGDDTYKPALK</sequence>
<evidence type="ECO:0000313" key="3">
    <source>
        <dbReference type="EMBL" id="PWF55494.1"/>
    </source>
</evidence>
<feature type="chain" id="PRO_5015415135" description="Cell adhesion domain-containing protein" evidence="2">
    <location>
        <begin position="24"/>
        <end position="355"/>
    </location>
</feature>
<evidence type="ECO:0000256" key="1">
    <source>
        <dbReference type="SAM" id="MobiDB-lite"/>
    </source>
</evidence>
<feature type="region of interest" description="Disordered" evidence="1">
    <location>
        <begin position="336"/>
        <end position="355"/>
    </location>
</feature>
<keyword evidence="2" id="KW-0732">Signal</keyword>
<dbReference type="Gene3D" id="3.40.50.1820">
    <property type="entry name" value="alpha/beta hydrolase"/>
    <property type="match status" value="1"/>
</dbReference>
<proteinExistence type="predicted"/>
<dbReference type="OrthoDB" id="183532at2"/>